<gene>
    <name evidence="2" type="ORF">KSB_33260</name>
</gene>
<organism evidence="2 3">
    <name type="scientific">Ktedonobacter robiniae</name>
    <dbReference type="NCBI Taxonomy" id="2778365"/>
    <lineage>
        <taxon>Bacteria</taxon>
        <taxon>Bacillati</taxon>
        <taxon>Chloroflexota</taxon>
        <taxon>Ktedonobacteria</taxon>
        <taxon>Ktedonobacterales</taxon>
        <taxon>Ktedonobacteraceae</taxon>
        <taxon>Ktedonobacter</taxon>
    </lineage>
</organism>
<sequence length="101" mass="11763">MFAIPVSHPDHDQQFWLVVSHPGKSQPLWYLRTSEPIGNELDACDIVFAYARRWQIEDFHKALKTGCWMEHHNGQSMHAQWEFLAVLAPIALRLLIIRQTA</sequence>
<dbReference type="Proteomes" id="UP000654345">
    <property type="component" value="Unassembled WGS sequence"/>
</dbReference>
<feature type="domain" description="Transposase IS4-like" evidence="1">
    <location>
        <begin position="33"/>
        <end position="87"/>
    </location>
</feature>
<dbReference type="Gene3D" id="3.90.350.10">
    <property type="entry name" value="Transposase Inhibitor Protein From Tn5, Chain A, domain 1"/>
    <property type="match status" value="1"/>
</dbReference>
<evidence type="ECO:0000259" key="1">
    <source>
        <dbReference type="Pfam" id="PF01609"/>
    </source>
</evidence>
<reference evidence="2 3" key="1">
    <citation type="journal article" date="2021" name="Int. J. Syst. Evol. Microbiol.">
        <title>Reticulibacter mediterranei gen. nov., sp. nov., within the new family Reticulibacteraceae fam. nov., and Ktedonospora formicarum gen. nov., sp. nov., Ktedonobacter robiniae sp. nov., Dictyobacter formicarum sp. nov. and Dictyobacter arantiisoli sp. nov., belonging to the class Ktedonobacteria.</title>
        <authorList>
            <person name="Yabe S."/>
            <person name="Zheng Y."/>
            <person name="Wang C.M."/>
            <person name="Sakai Y."/>
            <person name="Abe K."/>
            <person name="Yokota A."/>
            <person name="Donadio S."/>
            <person name="Cavaletti L."/>
            <person name="Monciardini P."/>
        </authorList>
    </citation>
    <scope>NUCLEOTIDE SEQUENCE [LARGE SCALE GENOMIC DNA]</scope>
    <source>
        <strain evidence="2 3">SOSP1-30</strain>
    </source>
</reference>
<protein>
    <recommendedName>
        <fullName evidence="1">Transposase IS4-like domain-containing protein</fullName>
    </recommendedName>
</protein>
<dbReference type="InterPro" id="IPR002559">
    <property type="entry name" value="Transposase_11"/>
</dbReference>
<proteinExistence type="predicted"/>
<dbReference type="SUPFAM" id="SSF53098">
    <property type="entry name" value="Ribonuclease H-like"/>
    <property type="match status" value="1"/>
</dbReference>
<dbReference type="InterPro" id="IPR012337">
    <property type="entry name" value="RNaseH-like_sf"/>
</dbReference>
<accession>A0ABQ3UQ41</accession>
<dbReference type="Pfam" id="PF01609">
    <property type="entry name" value="DDE_Tnp_1"/>
    <property type="match status" value="1"/>
</dbReference>
<comment type="caution">
    <text evidence="2">The sequence shown here is derived from an EMBL/GenBank/DDBJ whole genome shotgun (WGS) entry which is preliminary data.</text>
</comment>
<name>A0ABQ3UQ41_9CHLR</name>
<dbReference type="RefSeq" id="WP_201371518.1">
    <property type="nucleotide sequence ID" value="NZ_BNJG01000001.1"/>
</dbReference>
<evidence type="ECO:0000313" key="3">
    <source>
        <dbReference type="Proteomes" id="UP000654345"/>
    </source>
</evidence>
<keyword evidence="3" id="KW-1185">Reference proteome</keyword>
<evidence type="ECO:0000313" key="2">
    <source>
        <dbReference type="EMBL" id="GHO54851.1"/>
    </source>
</evidence>
<dbReference type="EMBL" id="BNJG01000001">
    <property type="protein sequence ID" value="GHO54851.1"/>
    <property type="molecule type" value="Genomic_DNA"/>
</dbReference>